<feature type="region of interest" description="Disordered" evidence="1">
    <location>
        <begin position="1"/>
        <end position="37"/>
    </location>
</feature>
<keyword evidence="3" id="KW-1185">Reference proteome</keyword>
<gene>
    <name evidence="2" type="ORF">WOLCODRAFT_138991</name>
</gene>
<evidence type="ECO:0000256" key="1">
    <source>
        <dbReference type="SAM" id="MobiDB-lite"/>
    </source>
</evidence>
<dbReference type="Proteomes" id="UP000218811">
    <property type="component" value="Unassembled WGS sequence"/>
</dbReference>
<sequence length="166" mass="17424">MRHARCAAPSRAWRGHAPRWDNPHRRQLAAAPRDAATGAVLLPHARSQAKRTQVTGGPGCRARAGALCVGSAPDAPTPSRAHDVGSRHRRPSTPPTAPAARGLGPRSAPSSRRAACGPRADADRGLGPCVSEGQGCCACATSRPGRADRRWRAVGRRARVLARHLA</sequence>
<evidence type="ECO:0000313" key="2">
    <source>
        <dbReference type="EMBL" id="PCH44410.1"/>
    </source>
</evidence>
<proteinExistence type="predicted"/>
<protein>
    <submittedName>
        <fullName evidence="2">Uncharacterized protein</fullName>
    </submittedName>
</protein>
<accession>A0A2H3JQH0</accession>
<reference evidence="2 3" key="1">
    <citation type="journal article" date="2012" name="Science">
        <title>The Paleozoic origin of enzymatic lignin decomposition reconstructed from 31 fungal genomes.</title>
        <authorList>
            <person name="Floudas D."/>
            <person name="Binder M."/>
            <person name="Riley R."/>
            <person name="Barry K."/>
            <person name="Blanchette R.A."/>
            <person name="Henrissat B."/>
            <person name="Martinez A.T."/>
            <person name="Otillar R."/>
            <person name="Spatafora J.W."/>
            <person name="Yadav J.S."/>
            <person name="Aerts A."/>
            <person name="Benoit I."/>
            <person name="Boyd A."/>
            <person name="Carlson A."/>
            <person name="Copeland A."/>
            <person name="Coutinho P.M."/>
            <person name="de Vries R.P."/>
            <person name="Ferreira P."/>
            <person name="Findley K."/>
            <person name="Foster B."/>
            <person name="Gaskell J."/>
            <person name="Glotzer D."/>
            <person name="Gorecki P."/>
            <person name="Heitman J."/>
            <person name="Hesse C."/>
            <person name="Hori C."/>
            <person name="Igarashi K."/>
            <person name="Jurgens J.A."/>
            <person name="Kallen N."/>
            <person name="Kersten P."/>
            <person name="Kohler A."/>
            <person name="Kuees U."/>
            <person name="Kumar T.K.A."/>
            <person name="Kuo A."/>
            <person name="LaButti K."/>
            <person name="Larrondo L.F."/>
            <person name="Lindquist E."/>
            <person name="Ling A."/>
            <person name="Lombard V."/>
            <person name="Lucas S."/>
            <person name="Lundell T."/>
            <person name="Martin R."/>
            <person name="McLaughlin D.J."/>
            <person name="Morgenstern I."/>
            <person name="Morin E."/>
            <person name="Murat C."/>
            <person name="Nagy L.G."/>
            <person name="Nolan M."/>
            <person name="Ohm R.A."/>
            <person name="Patyshakuliyeva A."/>
            <person name="Rokas A."/>
            <person name="Ruiz-Duenas F.J."/>
            <person name="Sabat G."/>
            <person name="Salamov A."/>
            <person name="Samejima M."/>
            <person name="Schmutz J."/>
            <person name="Slot J.C."/>
            <person name="St John F."/>
            <person name="Stenlid J."/>
            <person name="Sun H."/>
            <person name="Sun S."/>
            <person name="Syed K."/>
            <person name="Tsang A."/>
            <person name="Wiebenga A."/>
            <person name="Young D."/>
            <person name="Pisabarro A."/>
            <person name="Eastwood D.C."/>
            <person name="Martin F."/>
            <person name="Cullen D."/>
            <person name="Grigoriev I.V."/>
            <person name="Hibbett D.S."/>
        </authorList>
    </citation>
    <scope>NUCLEOTIDE SEQUENCE [LARGE SCALE GENOMIC DNA]</scope>
    <source>
        <strain evidence="2 3">MD-104</strain>
    </source>
</reference>
<organism evidence="2 3">
    <name type="scientific">Wolfiporia cocos (strain MD-104)</name>
    <name type="common">Brown rot fungus</name>
    <dbReference type="NCBI Taxonomy" id="742152"/>
    <lineage>
        <taxon>Eukaryota</taxon>
        <taxon>Fungi</taxon>
        <taxon>Dikarya</taxon>
        <taxon>Basidiomycota</taxon>
        <taxon>Agaricomycotina</taxon>
        <taxon>Agaricomycetes</taxon>
        <taxon>Polyporales</taxon>
        <taxon>Phaeolaceae</taxon>
        <taxon>Wolfiporia</taxon>
    </lineage>
</organism>
<dbReference type="AlphaFoldDB" id="A0A2H3JQH0"/>
<dbReference type="EMBL" id="KB468157">
    <property type="protein sequence ID" value="PCH44410.1"/>
    <property type="molecule type" value="Genomic_DNA"/>
</dbReference>
<feature type="region of interest" description="Disordered" evidence="1">
    <location>
        <begin position="68"/>
        <end position="121"/>
    </location>
</feature>
<evidence type="ECO:0000313" key="3">
    <source>
        <dbReference type="Proteomes" id="UP000218811"/>
    </source>
</evidence>
<name>A0A2H3JQH0_WOLCO</name>